<evidence type="ECO:0000256" key="6">
    <source>
        <dbReference type="ARBA" id="ARBA00022982"/>
    </source>
</evidence>
<keyword evidence="3" id="KW-1003">Cell membrane</keyword>
<evidence type="ECO:0000256" key="9">
    <source>
        <dbReference type="ARBA" id="ARBA00023136"/>
    </source>
</evidence>
<dbReference type="KEGG" id="fes:HER31_11620"/>
<dbReference type="InterPro" id="IPR023380">
    <property type="entry name" value="DsbB-like_sf"/>
</dbReference>
<reference evidence="17 18" key="1">
    <citation type="submission" date="2020-04" db="EMBL/GenBank/DDBJ databases">
        <title>Ferrimonas sp. S7 isolated from sea water.</title>
        <authorList>
            <person name="Bae S.S."/>
            <person name="Baek K."/>
        </authorList>
    </citation>
    <scope>NUCLEOTIDE SEQUENCE [LARGE SCALE GENOMIC DNA]</scope>
    <source>
        <strain evidence="17 18">S7</strain>
    </source>
</reference>
<keyword evidence="8" id="KW-0560">Oxidoreductase</keyword>
<accession>A0A6H1UF78</accession>
<dbReference type="SUPFAM" id="SSF158442">
    <property type="entry name" value="DsbB-like"/>
    <property type="match status" value="1"/>
</dbReference>
<dbReference type="GO" id="GO:0015035">
    <property type="term" value="F:protein-disulfide reductase activity"/>
    <property type="evidence" value="ECO:0007669"/>
    <property type="project" value="InterPro"/>
</dbReference>
<evidence type="ECO:0000256" key="2">
    <source>
        <dbReference type="ARBA" id="ARBA00022448"/>
    </source>
</evidence>
<evidence type="ECO:0000256" key="14">
    <source>
        <dbReference type="ARBA" id="ARBA00038526"/>
    </source>
</evidence>
<dbReference type="InterPro" id="IPR003752">
    <property type="entry name" value="DiS_bond_form_DsbB/BdbC"/>
</dbReference>
<dbReference type="AlphaFoldDB" id="A0A6H1UF78"/>
<feature type="transmembrane region" description="Helical" evidence="16">
    <location>
        <begin position="27"/>
        <end position="48"/>
    </location>
</feature>
<evidence type="ECO:0000256" key="4">
    <source>
        <dbReference type="ARBA" id="ARBA00022519"/>
    </source>
</evidence>
<dbReference type="PANTHER" id="PTHR36570">
    <property type="entry name" value="DISULFIDE BOND FORMATION PROTEIN B"/>
    <property type="match status" value="1"/>
</dbReference>
<evidence type="ECO:0000256" key="5">
    <source>
        <dbReference type="ARBA" id="ARBA00022692"/>
    </source>
</evidence>
<feature type="transmembrane region" description="Helical" evidence="16">
    <location>
        <begin position="60"/>
        <end position="78"/>
    </location>
</feature>
<sequence>MTAITAGFGDLRAAPGQTLTAWQNQRWLWLLMSGAALFLILSAMGYFQWFLEMDPCEICVYIRFSQCCILFAGLIIAIKPCNNVLKIAGMALAWYGVLQGMAWSIELNALHDSSHALDDVMAAGGDLFAAGGGGGACSTEPHFPLGLPLHEWLPYEFQPSGICGEDDWSLLGLNMAQYCIIAYSFFIIGLGAATFGWLRGFKK</sequence>
<comment type="function">
    <text evidence="12">Required for disulfide bond formation in some proteins. Part of a redox system composed of DsbI and DsbL that mediates formation of an essential disulfide bond in AssT.</text>
</comment>
<evidence type="ECO:0000256" key="16">
    <source>
        <dbReference type="SAM" id="Phobius"/>
    </source>
</evidence>
<evidence type="ECO:0000256" key="13">
    <source>
        <dbReference type="ARBA" id="ARBA00038060"/>
    </source>
</evidence>
<keyword evidence="10" id="KW-1015">Disulfide bond</keyword>
<keyword evidence="9 16" id="KW-0472">Membrane</keyword>
<evidence type="ECO:0000256" key="1">
    <source>
        <dbReference type="ARBA" id="ARBA00004429"/>
    </source>
</evidence>
<evidence type="ECO:0000256" key="7">
    <source>
        <dbReference type="ARBA" id="ARBA00022989"/>
    </source>
</evidence>
<evidence type="ECO:0000256" key="12">
    <source>
        <dbReference type="ARBA" id="ARBA00037310"/>
    </source>
</evidence>
<organism evidence="17 18">
    <name type="scientific">Ferrimonas lipolytica</name>
    <dbReference type="NCBI Taxonomy" id="2724191"/>
    <lineage>
        <taxon>Bacteria</taxon>
        <taxon>Pseudomonadati</taxon>
        <taxon>Pseudomonadota</taxon>
        <taxon>Gammaproteobacteria</taxon>
        <taxon>Alteromonadales</taxon>
        <taxon>Ferrimonadaceae</taxon>
        <taxon>Ferrimonas</taxon>
    </lineage>
</organism>
<evidence type="ECO:0000256" key="10">
    <source>
        <dbReference type="ARBA" id="ARBA00023157"/>
    </source>
</evidence>
<keyword evidence="2" id="KW-0813">Transport</keyword>
<protein>
    <recommendedName>
        <fullName evidence="15">Putative protein-disulfide oxidoreductase DsbI</fullName>
    </recommendedName>
</protein>
<comment type="similarity">
    <text evidence="13">Belongs to the DsbB family. DsbI subfamily.</text>
</comment>
<evidence type="ECO:0000256" key="15">
    <source>
        <dbReference type="ARBA" id="ARBA00039389"/>
    </source>
</evidence>
<dbReference type="Gene3D" id="1.20.1550.10">
    <property type="entry name" value="DsbB-like"/>
    <property type="match status" value="1"/>
</dbReference>
<comment type="subunit">
    <text evidence="14">Interacts with DsbL.</text>
</comment>
<evidence type="ECO:0000256" key="3">
    <source>
        <dbReference type="ARBA" id="ARBA00022475"/>
    </source>
</evidence>
<dbReference type="Proteomes" id="UP000501602">
    <property type="component" value="Chromosome"/>
</dbReference>
<keyword evidence="11" id="KW-0676">Redox-active center</keyword>
<feature type="transmembrane region" description="Helical" evidence="16">
    <location>
        <begin position="85"/>
        <end position="105"/>
    </location>
</feature>
<feature type="transmembrane region" description="Helical" evidence="16">
    <location>
        <begin position="175"/>
        <end position="198"/>
    </location>
</feature>
<dbReference type="GO" id="GO:0005886">
    <property type="term" value="C:plasma membrane"/>
    <property type="evidence" value="ECO:0007669"/>
    <property type="project" value="UniProtKB-SubCell"/>
</dbReference>
<dbReference type="GO" id="GO:0006457">
    <property type="term" value="P:protein folding"/>
    <property type="evidence" value="ECO:0007669"/>
    <property type="project" value="InterPro"/>
</dbReference>
<evidence type="ECO:0000313" key="17">
    <source>
        <dbReference type="EMBL" id="QIZ77478.1"/>
    </source>
</evidence>
<comment type="subcellular location">
    <subcellularLocation>
        <location evidence="1">Cell inner membrane</location>
        <topology evidence="1">Multi-pass membrane protein</topology>
    </subcellularLocation>
</comment>
<evidence type="ECO:0000313" key="18">
    <source>
        <dbReference type="Proteomes" id="UP000501602"/>
    </source>
</evidence>
<keyword evidence="7 16" id="KW-1133">Transmembrane helix</keyword>
<dbReference type="PANTHER" id="PTHR36570:SF1">
    <property type="entry name" value="PROTEIN-DISULFIDE OXIDOREDUCTASE DSBI"/>
    <property type="match status" value="1"/>
</dbReference>
<keyword evidence="18" id="KW-1185">Reference proteome</keyword>
<evidence type="ECO:0000256" key="8">
    <source>
        <dbReference type="ARBA" id="ARBA00023002"/>
    </source>
</evidence>
<dbReference type="RefSeq" id="WP_168660738.1">
    <property type="nucleotide sequence ID" value="NZ_CP051180.1"/>
</dbReference>
<evidence type="ECO:0000256" key="11">
    <source>
        <dbReference type="ARBA" id="ARBA00023284"/>
    </source>
</evidence>
<keyword evidence="6" id="KW-0249">Electron transport</keyword>
<dbReference type="InterPro" id="IPR050183">
    <property type="entry name" value="DsbB"/>
</dbReference>
<proteinExistence type="inferred from homology"/>
<keyword evidence="5 16" id="KW-0812">Transmembrane</keyword>
<dbReference type="Pfam" id="PF02600">
    <property type="entry name" value="DsbB"/>
    <property type="match status" value="1"/>
</dbReference>
<keyword evidence="4" id="KW-0997">Cell inner membrane</keyword>
<dbReference type="EMBL" id="CP051180">
    <property type="protein sequence ID" value="QIZ77478.1"/>
    <property type="molecule type" value="Genomic_DNA"/>
</dbReference>
<name>A0A6H1UF78_9GAMM</name>
<gene>
    <name evidence="17" type="ORF">HER31_11620</name>
</gene>